<dbReference type="Proteomes" id="UP000789860">
    <property type="component" value="Unassembled WGS sequence"/>
</dbReference>
<reference evidence="1" key="1">
    <citation type="submission" date="2021-06" db="EMBL/GenBank/DDBJ databases">
        <authorList>
            <person name="Kallberg Y."/>
            <person name="Tangrot J."/>
            <person name="Rosling A."/>
        </authorList>
    </citation>
    <scope>NUCLEOTIDE SEQUENCE</scope>
    <source>
        <strain evidence="1">AU212A</strain>
    </source>
</reference>
<protein>
    <submittedName>
        <fullName evidence="1">8617_t:CDS:1</fullName>
    </submittedName>
</protein>
<evidence type="ECO:0000313" key="2">
    <source>
        <dbReference type="Proteomes" id="UP000789860"/>
    </source>
</evidence>
<comment type="caution">
    <text evidence="1">The sequence shown here is derived from an EMBL/GenBank/DDBJ whole genome shotgun (WGS) entry which is preliminary data.</text>
</comment>
<accession>A0ACA9LQD0</accession>
<organism evidence="1 2">
    <name type="scientific">Scutellospora calospora</name>
    <dbReference type="NCBI Taxonomy" id="85575"/>
    <lineage>
        <taxon>Eukaryota</taxon>
        <taxon>Fungi</taxon>
        <taxon>Fungi incertae sedis</taxon>
        <taxon>Mucoromycota</taxon>
        <taxon>Glomeromycotina</taxon>
        <taxon>Glomeromycetes</taxon>
        <taxon>Diversisporales</taxon>
        <taxon>Gigasporaceae</taxon>
        <taxon>Scutellospora</taxon>
    </lineage>
</organism>
<gene>
    <name evidence="1" type="ORF">SCALOS_LOCUS4966</name>
</gene>
<feature type="non-terminal residue" evidence="1">
    <location>
        <position position="205"/>
    </location>
</feature>
<dbReference type="EMBL" id="CAJVPM010007326">
    <property type="protein sequence ID" value="CAG8544568.1"/>
    <property type="molecule type" value="Genomic_DNA"/>
</dbReference>
<sequence length="205" mass="23671">MNLDLLFTLTEFSQSDNELPDYYEASDDYETTDDEHLNNESVVSEEYISKKKWNYRMNLKTTIEKQAELANHLDILEILIGSFAVSGGASLVKTVAQELFLAKFTKNTKFSYSKLSFDQSKRLNDELLARNLHIKELWTSISNTNENNSMLFWLKLAKKGLNGVFESKTTFKGLCEIMIQIAQHEDYSKNIQNLKYSKILSILQL</sequence>
<evidence type="ECO:0000313" key="1">
    <source>
        <dbReference type="EMBL" id="CAG8544568.1"/>
    </source>
</evidence>
<keyword evidence="2" id="KW-1185">Reference proteome</keyword>
<proteinExistence type="predicted"/>
<name>A0ACA9LQD0_9GLOM</name>